<dbReference type="PANTHER" id="PTHR42678">
    <property type="entry name" value="AMIDASE"/>
    <property type="match status" value="1"/>
</dbReference>
<protein>
    <submittedName>
        <fullName evidence="2">Aspartyl-tRNA(Asn) amidotransferase</fullName>
    </submittedName>
</protein>
<name>W7YLH2_9BACL</name>
<evidence type="ECO:0000313" key="3">
    <source>
        <dbReference type="Proteomes" id="UP000019364"/>
    </source>
</evidence>
<dbReference type="SUPFAM" id="SSF75304">
    <property type="entry name" value="Amidase signature (AS) enzymes"/>
    <property type="match status" value="1"/>
</dbReference>
<keyword evidence="3" id="KW-1185">Reference proteome</keyword>
<evidence type="ECO:0000313" key="2">
    <source>
        <dbReference type="EMBL" id="GAF09427.1"/>
    </source>
</evidence>
<dbReference type="InterPro" id="IPR023631">
    <property type="entry name" value="Amidase_dom"/>
</dbReference>
<keyword evidence="2" id="KW-0808">Transferase</keyword>
<dbReference type="EMBL" id="BAVZ01000012">
    <property type="protein sequence ID" value="GAF09427.1"/>
    <property type="molecule type" value="Genomic_DNA"/>
</dbReference>
<dbReference type="Pfam" id="PF01425">
    <property type="entry name" value="Amidase"/>
    <property type="match status" value="1"/>
</dbReference>
<dbReference type="GO" id="GO:0016740">
    <property type="term" value="F:transferase activity"/>
    <property type="evidence" value="ECO:0007669"/>
    <property type="project" value="UniProtKB-KW"/>
</dbReference>
<dbReference type="STRING" id="1236976.JCM16418_3568"/>
<accession>W7YLH2</accession>
<sequence length="184" mass="20696">MVNKQNLNEWIIEADISRMQAAMVAGHIRSEDLVEVYLERICRYDDKLKSIIEVNPEAIEIAKSLDQERQKRGTRGPLHGIPIILKDNIDTHDKMHTSAGALALQDNLAAQDAWVASKLRAAGAILLGKANMSEWANFMSNSMWAGYSTRGGLCLNPYGPGDFLWEGRARVRRLPSLPTWRRLL</sequence>
<dbReference type="PANTHER" id="PTHR42678:SF34">
    <property type="entry name" value="OS04G0183300 PROTEIN"/>
    <property type="match status" value="1"/>
</dbReference>
<reference evidence="2 3" key="1">
    <citation type="journal article" date="2014" name="Genome Announc.">
        <title>Draft Genome Sequence of Paenibacillus pini JCM 16418T, Isolated from the Rhizosphere of Pine Tree.</title>
        <authorList>
            <person name="Yuki M."/>
            <person name="Oshima K."/>
            <person name="Suda W."/>
            <person name="Oshida Y."/>
            <person name="Kitamura K."/>
            <person name="Iida Y."/>
            <person name="Hattori M."/>
            <person name="Ohkuma M."/>
        </authorList>
    </citation>
    <scope>NUCLEOTIDE SEQUENCE [LARGE SCALE GENOMIC DNA]</scope>
    <source>
        <strain evidence="2 3">JCM 16418</strain>
    </source>
</reference>
<dbReference type="Gene3D" id="3.90.1300.10">
    <property type="entry name" value="Amidase signature (AS) domain"/>
    <property type="match status" value="1"/>
</dbReference>
<dbReference type="InterPro" id="IPR036928">
    <property type="entry name" value="AS_sf"/>
</dbReference>
<comment type="caution">
    <text evidence="2">The sequence shown here is derived from an EMBL/GenBank/DDBJ whole genome shotgun (WGS) entry which is preliminary data.</text>
</comment>
<dbReference type="Proteomes" id="UP000019364">
    <property type="component" value="Unassembled WGS sequence"/>
</dbReference>
<dbReference type="eggNOG" id="COG0154">
    <property type="taxonomic scope" value="Bacteria"/>
</dbReference>
<organism evidence="2 3">
    <name type="scientific">Paenibacillus pini JCM 16418</name>
    <dbReference type="NCBI Taxonomy" id="1236976"/>
    <lineage>
        <taxon>Bacteria</taxon>
        <taxon>Bacillati</taxon>
        <taxon>Bacillota</taxon>
        <taxon>Bacilli</taxon>
        <taxon>Bacillales</taxon>
        <taxon>Paenibacillaceae</taxon>
        <taxon>Paenibacillus</taxon>
    </lineage>
</organism>
<dbReference type="AlphaFoldDB" id="W7YLH2"/>
<proteinExistence type="predicted"/>
<feature type="domain" description="Amidase" evidence="1">
    <location>
        <begin position="32"/>
        <end position="143"/>
    </location>
</feature>
<gene>
    <name evidence="2" type="ORF">JCM16418_3568</name>
</gene>
<evidence type="ECO:0000259" key="1">
    <source>
        <dbReference type="Pfam" id="PF01425"/>
    </source>
</evidence>